<keyword evidence="4" id="KW-1185">Reference proteome</keyword>
<dbReference type="EMBL" id="LGUB01000129">
    <property type="protein sequence ID" value="KRH94151.1"/>
    <property type="molecule type" value="Genomic_DNA"/>
</dbReference>
<name>A0A0R0M527_9MICR</name>
<feature type="region of interest" description="Disordered" evidence="1">
    <location>
        <begin position="105"/>
        <end position="126"/>
    </location>
</feature>
<proteinExistence type="predicted"/>
<evidence type="ECO:0000256" key="1">
    <source>
        <dbReference type="SAM" id="MobiDB-lite"/>
    </source>
</evidence>
<dbReference type="InterPro" id="IPR031493">
    <property type="entry name" value="Zinc_ribbon_15"/>
</dbReference>
<comment type="caution">
    <text evidence="3">The sequence shown here is derived from an EMBL/GenBank/DDBJ whole genome shotgun (WGS) entry which is preliminary data.</text>
</comment>
<dbReference type="Proteomes" id="UP000051530">
    <property type="component" value="Unassembled WGS sequence"/>
</dbReference>
<gene>
    <name evidence="3" type="ORF">M153_3700007020</name>
</gene>
<evidence type="ECO:0000259" key="2">
    <source>
        <dbReference type="Pfam" id="PF17032"/>
    </source>
</evidence>
<feature type="compositionally biased region" description="Polar residues" evidence="1">
    <location>
        <begin position="113"/>
        <end position="126"/>
    </location>
</feature>
<accession>A0A0R0M527</accession>
<evidence type="ECO:0000313" key="3">
    <source>
        <dbReference type="EMBL" id="KRH94151.1"/>
    </source>
</evidence>
<reference evidence="3 4" key="1">
    <citation type="submission" date="2015-07" db="EMBL/GenBank/DDBJ databases">
        <title>The genome of Pseudoloma neurophilia, a relevant intracellular parasite of the zebrafish.</title>
        <authorList>
            <person name="Ndikumana S."/>
            <person name="Pelin A."/>
            <person name="Sanders J."/>
            <person name="Corradi N."/>
        </authorList>
    </citation>
    <scope>NUCLEOTIDE SEQUENCE [LARGE SCALE GENOMIC DNA]</scope>
    <source>
        <strain evidence="3 4">MK1</strain>
    </source>
</reference>
<dbReference type="AlphaFoldDB" id="A0A0R0M527"/>
<evidence type="ECO:0000313" key="4">
    <source>
        <dbReference type="Proteomes" id="UP000051530"/>
    </source>
</evidence>
<organism evidence="3 4">
    <name type="scientific">Pseudoloma neurophilia</name>
    <dbReference type="NCBI Taxonomy" id="146866"/>
    <lineage>
        <taxon>Eukaryota</taxon>
        <taxon>Fungi</taxon>
        <taxon>Fungi incertae sedis</taxon>
        <taxon>Microsporidia</taxon>
        <taxon>Pseudoloma</taxon>
    </lineage>
</organism>
<sequence length="139" mass="16577">MFCKPICGIYKRRTPVQINHEQRAFCNKCNCYQKTIWLLAQKYLVVFFRAQKIIHEPTPYLACFNCWEEVHEQTITCDRCEAVIFPSFQFCSSCGAEVDLNPENNNDIERSQRQNIGQPQTQNSQRQNIERSEFYYFEQ</sequence>
<feature type="domain" description="Zinc-ribbon 15" evidence="2">
    <location>
        <begin position="25"/>
        <end position="95"/>
    </location>
</feature>
<protein>
    <recommendedName>
        <fullName evidence="2">Zinc-ribbon 15 domain-containing protein</fullName>
    </recommendedName>
</protein>
<dbReference type="Pfam" id="PF17032">
    <property type="entry name" value="Zn_ribbon_15"/>
    <property type="match status" value="1"/>
</dbReference>
<dbReference type="VEuPathDB" id="MicrosporidiaDB:M153_3700007020"/>